<dbReference type="HOGENOM" id="CLU_1363836_0_0_6"/>
<keyword evidence="1" id="KW-1133">Transmembrane helix</keyword>
<feature type="transmembrane region" description="Helical" evidence="1">
    <location>
        <begin position="12"/>
        <end position="35"/>
    </location>
</feature>
<organism evidence="2 3">
    <name type="scientific">Alteromonas naphthalenivorans</name>
    <dbReference type="NCBI Taxonomy" id="715451"/>
    <lineage>
        <taxon>Bacteria</taxon>
        <taxon>Pseudomonadati</taxon>
        <taxon>Pseudomonadota</taxon>
        <taxon>Gammaproteobacteria</taxon>
        <taxon>Alteromonadales</taxon>
        <taxon>Alteromonadaceae</taxon>
        <taxon>Alteromonas/Salinimonas group</taxon>
        <taxon>Alteromonas</taxon>
    </lineage>
</organism>
<feature type="transmembrane region" description="Helical" evidence="1">
    <location>
        <begin position="121"/>
        <end position="145"/>
    </location>
</feature>
<feature type="transmembrane region" description="Helical" evidence="1">
    <location>
        <begin position="173"/>
        <end position="198"/>
    </location>
</feature>
<gene>
    <name evidence="2" type="ordered locus">ambt_10895</name>
</gene>
<dbReference type="AlphaFoldDB" id="F5ZCT9"/>
<protein>
    <submittedName>
        <fullName evidence="2">Uncharacterized protein</fullName>
    </submittedName>
</protein>
<reference evidence="2 3" key="1">
    <citation type="journal article" date="2011" name="J. Bacteriol.">
        <title>Complete genome sequence of the polycyclic aromatic hydrocarbon-degrading bacterium Alteromonas sp. strain SN2.</title>
        <authorList>
            <person name="Jin H.M."/>
            <person name="Jeong H."/>
            <person name="Moon E.J."/>
            <person name="Math R.K."/>
            <person name="Lee K."/>
            <person name="Kim H.J."/>
            <person name="Jeon C.O."/>
            <person name="Oh T.K."/>
            <person name="Kim J.F."/>
        </authorList>
    </citation>
    <scope>NUCLEOTIDE SEQUENCE [LARGE SCALE GENOMIC DNA]</scope>
    <source>
        <strain evidence="3">JCM 17741 / KACC 18427 / KCTC 11700BP / SN2</strain>
    </source>
</reference>
<evidence type="ECO:0000256" key="1">
    <source>
        <dbReference type="SAM" id="Phobius"/>
    </source>
</evidence>
<keyword evidence="1" id="KW-0812">Transmembrane</keyword>
<evidence type="ECO:0000313" key="3">
    <source>
        <dbReference type="Proteomes" id="UP000000683"/>
    </source>
</evidence>
<feature type="transmembrane region" description="Helical" evidence="1">
    <location>
        <begin position="97"/>
        <end position="115"/>
    </location>
</feature>
<feature type="transmembrane region" description="Helical" evidence="1">
    <location>
        <begin position="41"/>
        <end position="58"/>
    </location>
</feature>
<accession>F5ZCT9</accession>
<sequence>MENDKQPLFQLLEIKFLLIITAVVAVFLYFLQYFGQSKTENLLFVIPVVLLWLPHIFGKKLEAFSRKHFNEDRSDRVIAFIESGEPTGLNFETLMNYISNLTINGLLISSSVYVLENRGWCGYFIGGIIFLVALIFMLFTILNFAHNIAVRSESKQVSESKVPENRKMNQSGLAIFSILSFPLIVIISIVVPAVLGIISE</sequence>
<name>F5ZCT9_ALTNA</name>
<evidence type="ECO:0000313" key="2">
    <source>
        <dbReference type="EMBL" id="AEF03701.1"/>
    </source>
</evidence>
<keyword evidence="3" id="KW-1185">Reference proteome</keyword>
<dbReference type="RefSeq" id="WP_013784633.1">
    <property type="nucleotide sequence ID" value="NC_015554.1"/>
</dbReference>
<proteinExistence type="predicted"/>
<keyword evidence="1" id="KW-0472">Membrane</keyword>
<dbReference type="Proteomes" id="UP000000683">
    <property type="component" value="Chromosome"/>
</dbReference>
<dbReference type="KEGG" id="alt:ambt_10895"/>
<dbReference type="OrthoDB" id="2361958at2"/>
<dbReference type="EMBL" id="CP002339">
    <property type="protein sequence ID" value="AEF03701.1"/>
    <property type="molecule type" value="Genomic_DNA"/>
</dbReference>